<feature type="transmembrane region" description="Helical" evidence="5">
    <location>
        <begin position="12"/>
        <end position="34"/>
    </location>
</feature>
<dbReference type="Gene3D" id="1.20.1070.10">
    <property type="entry name" value="Rhodopsin 7-helix transmembrane proteins"/>
    <property type="match status" value="1"/>
</dbReference>
<evidence type="ECO:0000313" key="7">
    <source>
        <dbReference type="Proteomes" id="UP000439903"/>
    </source>
</evidence>
<evidence type="ECO:0000256" key="2">
    <source>
        <dbReference type="ARBA" id="ARBA00022692"/>
    </source>
</evidence>
<evidence type="ECO:0000256" key="3">
    <source>
        <dbReference type="ARBA" id="ARBA00022989"/>
    </source>
</evidence>
<dbReference type="OrthoDB" id="5586600at2759"/>
<evidence type="ECO:0000313" key="6">
    <source>
        <dbReference type="EMBL" id="KAF0504384.1"/>
    </source>
</evidence>
<evidence type="ECO:0000256" key="4">
    <source>
        <dbReference type="ARBA" id="ARBA00023136"/>
    </source>
</evidence>
<keyword evidence="3 5" id="KW-1133">Transmembrane helix</keyword>
<sequence>MNNNYQNIPGLYVVLPTGIAFATVDLICTIYVIARSLNRWLVTKASLSMAHRVPLYIALSDLLLSYTLIHGHTLQGISCKVIGGMTYFALGCNIIIVGSMALVTYLRICRNHFVNLGKYDYRLFLSIMIFNIGFTIMVIPSLGPSKYWCISEQAPMISVLIVILNCTIFTITVFSYAMTLREINQRQKLIKQYSLATPQLSWLEIIATRKIIGYILTYLIQWTPVVIYVAGLMVNYDQIWTNIIAVATINFGGVANMIAYIVNEKWRDDYKSNLSASYLNSSKLNTTSKPSTNNDKSLPSQISVEEVITIVINQDPVFSSPAEKFFGRVL</sequence>
<organism evidence="6 7">
    <name type="scientific">Gigaspora margarita</name>
    <dbReference type="NCBI Taxonomy" id="4874"/>
    <lineage>
        <taxon>Eukaryota</taxon>
        <taxon>Fungi</taxon>
        <taxon>Fungi incertae sedis</taxon>
        <taxon>Mucoromycota</taxon>
        <taxon>Glomeromycotina</taxon>
        <taxon>Glomeromycetes</taxon>
        <taxon>Diversisporales</taxon>
        <taxon>Gigasporaceae</taxon>
        <taxon>Gigaspora</taxon>
    </lineage>
</organism>
<evidence type="ECO:0000256" key="1">
    <source>
        <dbReference type="ARBA" id="ARBA00004141"/>
    </source>
</evidence>
<keyword evidence="4 5" id="KW-0472">Membrane</keyword>
<protein>
    <recommendedName>
        <fullName evidence="8">G-protein coupled receptors family 1 profile domain-containing protein</fullName>
    </recommendedName>
</protein>
<feature type="transmembrane region" description="Helical" evidence="5">
    <location>
        <begin position="154"/>
        <end position="178"/>
    </location>
</feature>
<gene>
    <name evidence="6" type="ORF">F8M41_019536</name>
</gene>
<name>A0A8H4AJT0_GIGMA</name>
<dbReference type="Proteomes" id="UP000439903">
    <property type="component" value="Unassembled WGS sequence"/>
</dbReference>
<dbReference type="GO" id="GO:0007189">
    <property type="term" value="P:adenylate cyclase-activating G protein-coupled receptor signaling pathway"/>
    <property type="evidence" value="ECO:0007669"/>
    <property type="project" value="TreeGrafter"/>
</dbReference>
<dbReference type="PANTHER" id="PTHR23112:SF0">
    <property type="entry name" value="TRANSMEMBRANE PROTEIN 116"/>
    <property type="match status" value="1"/>
</dbReference>
<dbReference type="GO" id="GO:0005886">
    <property type="term" value="C:plasma membrane"/>
    <property type="evidence" value="ECO:0007669"/>
    <property type="project" value="TreeGrafter"/>
</dbReference>
<feature type="transmembrane region" description="Helical" evidence="5">
    <location>
        <begin position="85"/>
        <end position="109"/>
    </location>
</feature>
<feature type="transmembrane region" description="Helical" evidence="5">
    <location>
        <begin position="55"/>
        <end position="73"/>
    </location>
</feature>
<comment type="subcellular location">
    <subcellularLocation>
        <location evidence="1">Membrane</location>
        <topology evidence="1">Multi-pass membrane protein</topology>
    </subcellularLocation>
</comment>
<feature type="transmembrane region" description="Helical" evidence="5">
    <location>
        <begin position="211"/>
        <end position="233"/>
    </location>
</feature>
<dbReference type="EMBL" id="WTPW01000508">
    <property type="protein sequence ID" value="KAF0504384.1"/>
    <property type="molecule type" value="Genomic_DNA"/>
</dbReference>
<proteinExistence type="predicted"/>
<evidence type="ECO:0008006" key="8">
    <source>
        <dbReference type="Google" id="ProtNLM"/>
    </source>
</evidence>
<feature type="transmembrane region" description="Helical" evidence="5">
    <location>
        <begin position="239"/>
        <end position="262"/>
    </location>
</feature>
<accession>A0A8H4AJT0</accession>
<keyword evidence="7" id="KW-1185">Reference proteome</keyword>
<reference evidence="6 7" key="1">
    <citation type="journal article" date="2019" name="Environ. Microbiol.">
        <title>At the nexus of three kingdoms: the genome of the mycorrhizal fungus Gigaspora margarita provides insights into plant, endobacterial and fungal interactions.</title>
        <authorList>
            <person name="Venice F."/>
            <person name="Ghignone S."/>
            <person name="Salvioli di Fossalunga A."/>
            <person name="Amselem J."/>
            <person name="Novero M."/>
            <person name="Xianan X."/>
            <person name="Sedzielewska Toro K."/>
            <person name="Morin E."/>
            <person name="Lipzen A."/>
            <person name="Grigoriev I.V."/>
            <person name="Henrissat B."/>
            <person name="Martin F.M."/>
            <person name="Bonfante P."/>
        </authorList>
    </citation>
    <scope>NUCLEOTIDE SEQUENCE [LARGE SCALE GENOMIC DNA]</scope>
    <source>
        <strain evidence="6 7">BEG34</strain>
    </source>
</reference>
<comment type="caution">
    <text evidence="6">The sequence shown here is derived from an EMBL/GenBank/DDBJ whole genome shotgun (WGS) entry which is preliminary data.</text>
</comment>
<dbReference type="AlphaFoldDB" id="A0A8H4AJT0"/>
<dbReference type="PANTHER" id="PTHR23112">
    <property type="entry name" value="G PROTEIN-COUPLED RECEPTOR 157-RELATED"/>
    <property type="match status" value="1"/>
</dbReference>
<dbReference type="GO" id="GO:0004930">
    <property type="term" value="F:G protein-coupled receptor activity"/>
    <property type="evidence" value="ECO:0007669"/>
    <property type="project" value="TreeGrafter"/>
</dbReference>
<keyword evidence="2 5" id="KW-0812">Transmembrane</keyword>
<dbReference type="SUPFAM" id="SSF81321">
    <property type="entry name" value="Family A G protein-coupled receptor-like"/>
    <property type="match status" value="1"/>
</dbReference>
<evidence type="ECO:0000256" key="5">
    <source>
        <dbReference type="SAM" id="Phobius"/>
    </source>
</evidence>
<feature type="transmembrane region" description="Helical" evidence="5">
    <location>
        <begin position="121"/>
        <end position="142"/>
    </location>
</feature>